<feature type="region of interest" description="Disordered" evidence="1">
    <location>
        <begin position="306"/>
        <end position="330"/>
    </location>
</feature>
<feature type="transmembrane region" description="Helical" evidence="2">
    <location>
        <begin position="171"/>
        <end position="194"/>
    </location>
</feature>
<evidence type="ECO:0000313" key="5">
    <source>
        <dbReference type="Proteomes" id="UP000053558"/>
    </source>
</evidence>
<dbReference type="Proteomes" id="UP000053558">
    <property type="component" value="Unassembled WGS sequence"/>
</dbReference>
<organism evidence="4 5">
    <name type="scientific">Coniophora puteana (strain RWD-64-598)</name>
    <name type="common">Brown rot fungus</name>
    <dbReference type="NCBI Taxonomy" id="741705"/>
    <lineage>
        <taxon>Eukaryota</taxon>
        <taxon>Fungi</taxon>
        <taxon>Dikarya</taxon>
        <taxon>Basidiomycota</taxon>
        <taxon>Agaricomycotina</taxon>
        <taxon>Agaricomycetes</taxon>
        <taxon>Agaricomycetidae</taxon>
        <taxon>Boletales</taxon>
        <taxon>Coniophorineae</taxon>
        <taxon>Coniophoraceae</taxon>
        <taxon>Coniophora</taxon>
    </lineage>
</organism>
<evidence type="ECO:0000313" key="4">
    <source>
        <dbReference type="EMBL" id="EIW76177.1"/>
    </source>
</evidence>
<feature type="domain" description="DUF6533" evidence="3">
    <location>
        <begin position="24"/>
        <end position="65"/>
    </location>
</feature>
<dbReference type="AlphaFoldDB" id="A0A5M3MAU5"/>
<dbReference type="RefSeq" id="XP_007773440.1">
    <property type="nucleotide sequence ID" value="XM_007775250.1"/>
</dbReference>
<name>A0A5M3MAU5_CONPW</name>
<keyword evidence="2" id="KW-1133">Transmembrane helix</keyword>
<dbReference type="OrthoDB" id="2687335at2759"/>
<sequence length="330" mass="37066">MMREQGIQHVSPQLLGDVDLVRAFGFASLTLLLWEHLITLPDEIQLIWPSRWTSVKVLFLISRYGNLVVQAVIVAEQTGAVFHPTPSFCFAFVLFRALYQWLAFSVIHVLILIRAWAIRQRSRNATITLITIFVLYTFCSVAFEIVNMLSSSYQAEITDGMCTRILPSPSWVIWIVGLMLEVAVLVLNLTSLHGQFPSQYKPLSPFVQALYRDSILFFVGVLAGTFFNLSSWVIYNARPRNYMSDLISTAVVSIAGQRLSLSMRKMNLRMTELTASQMSKIIDQQINAIPGLRGGGLVMEDESTLDVENTPRLPSETEICEPSGSNIPDV</sequence>
<protein>
    <recommendedName>
        <fullName evidence="3">DUF6533 domain-containing protein</fullName>
    </recommendedName>
</protein>
<evidence type="ECO:0000256" key="1">
    <source>
        <dbReference type="SAM" id="MobiDB-lite"/>
    </source>
</evidence>
<keyword evidence="5" id="KW-1185">Reference proteome</keyword>
<dbReference type="GeneID" id="19210851"/>
<gene>
    <name evidence="4" type="ORF">CONPUDRAFT_84845</name>
</gene>
<comment type="caution">
    <text evidence="4">The sequence shown here is derived from an EMBL/GenBank/DDBJ whole genome shotgun (WGS) entry which is preliminary data.</text>
</comment>
<evidence type="ECO:0000259" key="3">
    <source>
        <dbReference type="Pfam" id="PF20151"/>
    </source>
</evidence>
<feature type="transmembrane region" description="Helical" evidence="2">
    <location>
        <begin position="125"/>
        <end position="143"/>
    </location>
</feature>
<accession>A0A5M3MAU5</accession>
<dbReference type="EMBL" id="JH711586">
    <property type="protein sequence ID" value="EIW76177.1"/>
    <property type="molecule type" value="Genomic_DNA"/>
</dbReference>
<feature type="transmembrane region" description="Helical" evidence="2">
    <location>
        <begin position="215"/>
        <end position="235"/>
    </location>
</feature>
<dbReference type="InterPro" id="IPR045340">
    <property type="entry name" value="DUF6533"/>
</dbReference>
<reference evidence="5" key="1">
    <citation type="journal article" date="2012" name="Science">
        <title>The Paleozoic origin of enzymatic lignin decomposition reconstructed from 31 fungal genomes.</title>
        <authorList>
            <person name="Floudas D."/>
            <person name="Binder M."/>
            <person name="Riley R."/>
            <person name="Barry K."/>
            <person name="Blanchette R.A."/>
            <person name="Henrissat B."/>
            <person name="Martinez A.T."/>
            <person name="Otillar R."/>
            <person name="Spatafora J.W."/>
            <person name="Yadav J.S."/>
            <person name="Aerts A."/>
            <person name="Benoit I."/>
            <person name="Boyd A."/>
            <person name="Carlson A."/>
            <person name="Copeland A."/>
            <person name="Coutinho P.M."/>
            <person name="de Vries R.P."/>
            <person name="Ferreira P."/>
            <person name="Findley K."/>
            <person name="Foster B."/>
            <person name="Gaskell J."/>
            <person name="Glotzer D."/>
            <person name="Gorecki P."/>
            <person name="Heitman J."/>
            <person name="Hesse C."/>
            <person name="Hori C."/>
            <person name="Igarashi K."/>
            <person name="Jurgens J.A."/>
            <person name="Kallen N."/>
            <person name="Kersten P."/>
            <person name="Kohler A."/>
            <person name="Kuees U."/>
            <person name="Kumar T.K.A."/>
            <person name="Kuo A."/>
            <person name="LaButti K."/>
            <person name="Larrondo L.F."/>
            <person name="Lindquist E."/>
            <person name="Ling A."/>
            <person name="Lombard V."/>
            <person name="Lucas S."/>
            <person name="Lundell T."/>
            <person name="Martin R."/>
            <person name="McLaughlin D.J."/>
            <person name="Morgenstern I."/>
            <person name="Morin E."/>
            <person name="Murat C."/>
            <person name="Nagy L.G."/>
            <person name="Nolan M."/>
            <person name="Ohm R.A."/>
            <person name="Patyshakuliyeva A."/>
            <person name="Rokas A."/>
            <person name="Ruiz-Duenas F.J."/>
            <person name="Sabat G."/>
            <person name="Salamov A."/>
            <person name="Samejima M."/>
            <person name="Schmutz J."/>
            <person name="Slot J.C."/>
            <person name="St John F."/>
            <person name="Stenlid J."/>
            <person name="Sun H."/>
            <person name="Sun S."/>
            <person name="Syed K."/>
            <person name="Tsang A."/>
            <person name="Wiebenga A."/>
            <person name="Young D."/>
            <person name="Pisabarro A."/>
            <person name="Eastwood D.C."/>
            <person name="Martin F."/>
            <person name="Cullen D."/>
            <person name="Grigoriev I.V."/>
            <person name="Hibbett D.S."/>
        </authorList>
    </citation>
    <scope>NUCLEOTIDE SEQUENCE [LARGE SCALE GENOMIC DNA]</scope>
    <source>
        <strain evidence="5">RWD-64-598 SS2</strain>
    </source>
</reference>
<dbReference type="Pfam" id="PF20151">
    <property type="entry name" value="DUF6533"/>
    <property type="match status" value="1"/>
</dbReference>
<dbReference type="KEGG" id="cput:CONPUDRAFT_84845"/>
<keyword evidence="2" id="KW-0472">Membrane</keyword>
<dbReference type="OMA" id="RAWATWG"/>
<keyword evidence="2" id="KW-0812">Transmembrane</keyword>
<evidence type="ECO:0000256" key="2">
    <source>
        <dbReference type="SAM" id="Phobius"/>
    </source>
</evidence>
<feature type="transmembrane region" description="Helical" evidence="2">
    <location>
        <begin position="93"/>
        <end position="113"/>
    </location>
</feature>
<proteinExistence type="predicted"/>